<feature type="compositionally biased region" description="Basic and acidic residues" evidence="1">
    <location>
        <begin position="365"/>
        <end position="387"/>
    </location>
</feature>
<evidence type="ECO:0000313" key="3">
    <source>
        <dbReference type="RefSeq" id="XP_013405633.1"/>
    </source>
</evidence>
<dbReference type="Proteomes" id="UP000085678">
    <property type="component" value="Unplaced"/>
</dbReference>
<dbReference type="GeneID" id="106170336"/>
<dbReference type="OrthoDB" id="6352295at2759"/>
<dbReference type="RefSeq" id="XP_013405633.1">
    <property type="nucleotide sequence ID" value="XM_013550179.1"/>
</dbReference>
<organism evidence="2 3">
    <name type="scientific">Lingula anatina</name>
    <name type="common">Brachiopod</name>
    <name type="synonym">Lingula unguis</name>
    <dbReference type="NCBI Taxonomy" id="7574"/>
    <lineage>
        <taxon>Eukaryota</taxon>
        <taxon>Metazoa</taxon>
        <taxon>Spiralia</taxon>
        <taxon>Lophotrochozoa</taxon>
        <taxon>Brachiopoda</taxon>
        <taxon>Linguliformea</taxon>
        <taxon>Lingulata</taxon>
        <taxon>Lingulida</taxon>
        <taxon>Linguloidea</taxon>
        <taxon>Lingulidae</taxon>
        <taxon>Lingula</taxon>
    </lineage>
</organism>
<dbReference type="PANTHER" id="PTHR34769">
    <property type="entry name" value="RCG42593, ISOFORM CRA_A"/>
    <property type="match status" value="1"/>
</dbReference>
<feature type="compositionally biased region" description="Polar residues" evidence="1">
    <location>
        <begin position="347"/>
        <end position="361"/>
    </location>
</feature>
<gene>
    <name evidence="3" type="primary">LOC106170336</name>
</gene>
<feature type="compositionally biased region" description="Basic residues" evidence="1">
    <location>
        <begin position="457"/>
        <end position="478"/>
    </location>
</feature>
<name>A0A1S3J5Q2_LINAN</name>
<dbReference type="InParanoid" id="A0A1S3J5Q2"/>
<dbReference type="STRING" id="7574.A0A1S3J5Q2"/>
<feature type="compositionally biased region" description="Polar residues" evidence="1">
    <location>
        <begin position="305"/>
        <end position="315"/>
    </location>
</feature>
<proteinExistence type="predicted"/>
<feature type="region of interest" description="Disordered" evidence="1">
    <location>
        <begin position="63"/>
        <end position="267"/>
    </location>
</feature>
<evidence type="ECO:0000313" key="2">
    <source>
        <dbReference type="Proteomes" id="UP000085678"/>
    </source>
</evidence>
<feature type="compositionally biased region" description="Basic and acidic residues" evidence="1">
    <location>
        <begin position="422"/>
        <end position="456"/>
    </location>
</feature>
<accession>A0A1S3J5Q2</accession>
<reference evidence="3" key="1">
    <citation type="submission" date="2025-08" db="UniProtKB">
        <authorList>
            <consortium name="RefSeq"/>
        </authorList>
    </citation>
    <scope>IDENTIFICATION</scope>
    <source>
        <tissue evidence="3">Gonads</tissue>
    </source>
</reference>
<dbReference type="PANTHER" id="PTHR34769:SF1">
    <property type="entry name" value="RNA POLYMERASE I AND III SUBUNIT D"/>
    <property type="match status" value="1"/>
</dbReference>
<dbReference type="KEGG" id="lak:106170336"/>
<evidence type="ECO:0000256" key="1">
    <source>
        <dbReference type="SAM" id="MobiDB-lite"/>
    </source>
</evidence>
<dbReference type="InterPro" id="IPR038948">
    <property type="entry name" value="POLR1D-like"/>
</dbReference>
<keyword evidence="2" id="KW-1185">Reference proteome</keyword>
<protein>
    <submittedName>
        <fullName evidence="3">Uncharacterized protein DDB_G0283697</fullName>
    </submittedName>
</protein>
<feature type="compositionally biased region" description="Basic and acidic residues" evidence="1">
    <location>
        <begin position="109"/>
        <end position="152"/>
    </location>
</feature>
<feature type="compositionally biased region" description="Basic residues" evidence="1">
    <location>
        <begin position="95"/>
        <end position="108"/>
    </location>
</feature>
<dbReference type="AlphaFoldDB" id="A0A1S3J5Q2"/>
<feature type="compositionally biased region" description="Basic and acidic residues" evidence="1">
    <location>
        <begin position="217"/>
        <end position="236"/>
    </location>
</feature>
<sequence>MGTREQSVEASECDELERLATQELMNEAKRGAERAKDYGSFGWLKSHVPPANKRFLANTLVSTLRNPPHLRRSDQNGYRRWRRHSSDSEDSDERRRHRSRSPGHRRGRRETDHRDDHRAKRERKRDKDRELKDSSNWKKDSKNRSHHQRENEMSQNLANSQKDHKPKESSSSGKTDLIPDSENDKLPSIVSLKDNLVDESGLGHKDHNSQGSPRQKNSNEKSAFDDKADHRVKMAELEEGQGQIEEHTKSSLQEETSQVTATDAGSNEVIYTEVGLQSTNSLSGLRETCSTMTIEKSGDGDGATNVKTLTPSEQSRNNKDLERSAATSKINEAEAVSKNNGKETDSEVSSSQHNMGVSESVISEAKSHDVEKNESESGGKQRSDSGRGSKHGNTENVENSKKRKVSKNDKKEIETTSSDMKVSGKEICETKAHFVDGNRNESGSKQKDGENVDESRKRKHKHKQKHKHKKHKKAQTKA</sequence>
<feature type="region of interest" description="Disordered" evidence="1">
    <location>
        <begin position="291"/>
        <end position="478"/>
    </location>
</feature>
<feature type="compositionally biased region" description="Polar residues" evidence="1">
    <location>
        <begin position="250"/>
        <end position="265"/>
    </location>
</feature>